<evidence type="ECO:0000313" key="2">
    <source>
        <dbReference type="Proteomes" id="UP000699042"/>
    </source>
</evidence>
<evidence type="ECO:0000313" key="1">
    <source>
        <dbReference type="EMBL" id="KAG7048599.1"/>
    </source>
</evidence>
<sequence>MSTSWDVSFDAAKQSAAAVARNRVHFVYLGKGVLLHRRITRLEALKLDSHIGFCARAPLGSKVKFSFHTCFLVPSVRECTDMETFKDYSSSLAGDVKRLGKGWCHVIRLLSRPDVV</sequence>
<gene>
    <name evidence="1" type="ORF">JMJ77_014236</name>
</gene>
<dbReference type="EMBL" id="JAESDN010000006">
    <property type="protein sequence ID" value="KAG7048599.1"/>
    <property type="molecule type" value="Genomic_DNA"/>
</dbReference>
<accession>A0A9P7R5J6</accession>
<dbReference type="AlphaFoldDB" id="A0A9P7R5J6"/>
<proteinExistence type="predicted"/>
<comment type="caution">
    <text evidence="1">The sequence shown here is derived from an EMBL/GenBank/DDBJ whole genome shotgun (WGS) entry which is preliminary data.</text>
</comment>
<protein>
    <submittedName>
        <fullName evidence="1">Uncharacterized protein</fullName>
    </submittedName>
</protein>
<keyword evidence="2" id="KW-1185">Reference proteome</keyword>
<name>A0A9P7R5J6_9PEZI</name>
<dbReference type="Proteomes" id="UP000699042">
    <property type="component" value="Unassembled WGS sequence"/>
</dbReference>
<organism evidence="1 2">
    <name type="scientific">Colletotrichum scovillei</name>
    <dbReference type="NCBI Taxonomy" id="1209932"/>
    <lineage>
        <taxon>Eukaryota</taxon>
        <taxon>Fungi</taxon>
        <taxon>Dikarya</taxon>
        <taxon>Ascomycota</taxon>
        <taxon>Pezizomycotina</taxon>
        <taxon>Sordariomycetes</taxon>
        <taxon>Hypocreomycetidae</taxon>
        <taxon>Glomerellales</taxon>
        <taxon>Glomerellaceae</taxon>
        <taxon>Colletotrichum</taxon>
        <taxon>Colletotrichum acutatum species complex</taxon>
    </lineage>
</organism>
<reference evidence="1" key="1">
    <citation type="submission" date="2021-05" db="EMBL/GenBank/DDBJ databases">
        <title>Comparative genomics of three Colletotrichum scovillei strains and genetic complementation revealed genes involved fungal growth and virulence on chili pepper.</title>
        <authorList>
            <person name="Hsieh D.-K."/>
            <person name="Chuang S.-C."/>
            <person name="Chen C.-Y."/>
            <person name="Chao Y.-T."/>
            <person name="Lu M.-Y.J."/>
            <person name="Lee M.-H."/>
            <person name="Shih M.-C."/>
        </authorList>
    </citation>
    <scope>NUCLEOTIDE SEQUENCE</scope>
    <source>
        <strain evidence="1">Coll-153</strain>
    </source>
</reference>